<feature type="signal peptide" evidence="2">
    <location>
        <begin position="1"/>
        <end position="24"/>
    </location>
</feature>
<reference evidence="4" key="1">
    <citation type="journal article" date="2019" name="Int. J. Syst. Evol. Microbiol.">
        <title>The Global Catalogue of Microorganisms (GCM) 10K type strain sequencing project: providing services to taxonomists for standard genome sequencing and annotation.</title>
        <authorList>
            <consortium name="The Broad Institute Genomics Platform"/>
            <consortium name="The Broad Institute Genome Sequencing Center for Infectious Disease"/>
            <person name="Wu L."/>
            <person name="Ma J."/>
        </authorList>
    </citation>
    <scope>NUCLEOTIDE SEQUENCE [LARGE SCALE GENOMIC DNA]</scope>
    <source>
        <strain evidence="4">JCM 17804</strain>
    </source>
</reference>
<dbReference type="InterPro" id="IPR006311">
    <property type="entry name" value="TAT_signal"/>
</dbReference>
<evidence type="ECO:0000313" key="3">
    <source>
        <dbReference type="EMBL" id="GAA4355951.1"/>
    </source>
</evidence>
<feature type="chain" id="PRO_5046416722" evidence="2">
    <location>
        <begin position="25"/>
        <end position="324"/>
    </location>
</feature>
<gene>
    <name evidence="3" type="ORF">GCM10023165_48590</name>
</gene>
<proteinExistence type="inferred from homology"/>
<keyword evidence="2" id="KW-0732">Signal</keyword>
<dbReference type="PROSITE" id="PS51318">
    <property type="entry name" value="TAT"/>
    <property type="match status" value="1"/>
</dbReference>
<dbReference type="EMBL" id="BAABGJ010000080">
    <property type="protein sequence ID" value="GAA4355951.1"/>
    <property type="molecule type" value="Genomic_DNA"/>
</dbReference>
<organism evidence="3 4">
    <name type="scientific">Variovorax defluvii</name>
    <dbReference type="NCBI Taxonomy" id="913761"/>
    <lineage>
        <taxon>Bacteria</taxon>
        <taxon>Pseudomonadati</taxon>
        <taxon>Pseudomonadota</taxon>
        <taxon>Betaproteobacteria</taxon>
        <taxon>Burkholderiales</taxon>
        <taxon>Comamonadaceae</taxon>
        <taxon>Variovorax</taxon>
    </lineage>
</organism>
<dbReference type="Gene3D" id="3.40.190.10">
    <property type="entry name" value="Periplasmic binding protein-like II"/>
    <property type="match status" value="1"/>
</dbReference>
<dbReference type="Gene3D" id="3.40.190.150">
    <property type="entry name" value="Bordetella uptake gene, domain 1"/>
    <property type="match status" value="1"/>
</dbReference>
<sequence length="324" mass="33796">MTNRRRFMLALAASALARTAPALAETFPNGPIKLVVPFPAGGTADFVARLAGDRLSAQLKVPVVIDNRVGANGNIATEAVARAPADGQTLLLGSTPNLTINPALYKKVNFGTLKDFAPITMLAQAPNVLVVHPSLGVNSVAELIAAAKARPGKILFASGGNGSTGHLAGEMLQHAAGIQLTHVPYRGGPQAVTDLIGGQVQMLFFTVPTVMPHVRAGKLKALAVSSLRRSPVLPDLPTVAESGIPGFDATPWFGLLAPAGTPRAVIDRISLEIAKAWGDEDIKAKLAGQGAEPWTTTPEQFTAQLKADLVRWPEAVKRSGATVD</sequence>
<dbReference type="InterPro" id="IPR005064">
    <property type="entry name" value="BUG"/>
</dbReference>
<dbReference type="PIRSF" id="PIRSF017082">
    <property type="entry name" value="YflP"/>
    <property type="match status" value="1"/>
</dbReference>
<comment type="caution">
    <text evidence="3">The sequence shown here is derived from an EMBL/GenBank/DDBJ whole genome shotgun (WGS) entry which is preliminary data.</text>
</comment>
<dbReference type="CDD" id="cd13578">
    <property type="entry name" value="PBP2_Bug27"/>
    <property type="match status" value="1"/>
</dbReference>
<dbReference type="InterPro" id="IPR042100">
    <property type="entry name" value="Bug_dom1"/>
</dbReference>
<dbReference type="Pfam" id="PF03401">
    <property type="entry name" value="TctC"/>
    <property type="match status" value="1"/>
</dbReference>
<dbReference type="RefSeq" id="WP_345541212.1">
    <property type="nucleotide sequence ID" value="NZ_BAABGJ010000080.1"/>
</dbReference>
<dbReference type="Proteomes" id="UP001500975">
    <property type="component" value="Unassembled WGS sequence"/>
</dbReference>
<evidence type="ECO:0000256" key="2">
    <source>
        <dbReference type="SAM" id="SignalP"/>
    </source>
</evidence>
<evidence type="ECO:0000313" key="4">
    <source>
        <dbReference type="Proteomes" id="UP001500975"/>
    </source>
</evidence>
<dbReference type="SUPFAM" id="SSF53850">
    <property type="entry name" value="Periplasmic binding protein-like II"/>
    <property type="match status" value="1"/>
</dbReference>
<accession>A0ABP8ICM6</accession>
<keyword evidence="4" id="KW-1185">Reference proteome</keyword>
<name>A0ABP8ICM6_9BURK</name>
<evidence type="ECO:0000256" key="1">
    <source>
        <dbReference type="ARBA" id="ARBA00006987"/>
    </source>
</evidence>
<dbReference type="PANTHER" id="PTHR42928:SF5">
    <property type="entry name" value="BLR1237 PROTEIN"/>
    <property type="match status" value="1"/>
</dbReference>
<dbReference type="PANTHER" id="PTHR42928">
    <property type="entry name" value="TRICARBOXYLATE-BINDING PROTEIN"/>
    <property type="match status" value="1"/>
</dbReference>
<protein>
    <submittedName>
        <fullName evidence="3">Tripartite tricarboxylate transporter substrate binding protein</fullName>
    </submittedName>
</protein>
<comment type="similarity">
    <text evidence="1">Belongs to the UPF0065 (bug) family.</text>
</comment>